<dbReference type="Proteomes" id="UP001287356">
    <property type="component" value="Unassembled WGS sequence"/>
</dbReference>
<organism evidence="3 4">
    <name type="scientific">Lasiosphaeria ovina</name>
    <dbReference type="NCBI Taxonomy" id="92902"/>
    <lineage>
        <taxon>Eukaryota</taxon>
        <taxon>Fungi</taxon>
        <taxon>Dikarya</taxon>
        <taxon>Ascomycota</taxon>
        <taxon>Pezizomycotina</taxon>
        <taxon>Sordariomycetes</taxon>
        <taxon>Sordariomycetidae</taxon>
        <taxon>Sordariales</taxon>
        <taxon>Lasiosphaeriaceae</taxon>
        <taxon>Lasiosphaeria</taxon>
    </lineage>
</organism>
<dbReference type="PANTHER" id="PTHR43690">
    <property type="entry name" value="NARDILYSIN"/>
    <property type="match status" value="1"/>
</dbReference>
<accession>A0AAE0JVE8</accession>
<reference evidence="3" key="2">
    <citation type="submission" date="2023-06" db="EMBL/GenBank/DDBJ databases">
        <authorList>
            <consortium name="Lawrence Berkeley National Laboratory"/>
            <person name="Haridas S."/>
            <person name="Hensen N."/>
            <person name="Bonometti L."/>
            <person name="Westerberg I."/>
            <person name="Brannstrom I.O."/>
            <person name="Guillou S."/>
            <person name="Cros-Aarteil S."/>
            <person name="Calhoun S."/>
            <person name="Kuo A."/>
            <person name="Mondo S."/>
            <person name="Pangilinan J."/>
            <person name="Riley R."/>
            <person name="Labutti K."/>
            <person name="Andreopoulos B."/>
            <person name="Lipzen A."/>
            <person name="Chen C."/>
            <person name="Yanf M."/>
            <person name="Daum C."/>
            <person name="Ng V."/>
            <person name="Clum A."/>
            <person name="Steindorff A."/>
            <person name="Ohm R."/>
            <person name="Martin F."/>
            <person name="Silar P."/>
            <person name="Natvig D."/>
            <person name="Lalanne C."/>
            <person name="Gautier V."/>
            <person name="Ament-Velasquez S.L."/>
            <person name="Kruys A."/>
            <person name="Hutchinson M.I."/>
            <person name="Powell A.J."/>
            <person name="Barry K."/>
            <person name="Miller A.N."/>
            <person name="Grigoriev I.V."/>
            <person name="Debuchy R."/>
            <person name="Gladieux P."/>
            <person name="Thoren M.H."/>
            <person name="Johannesson H."/>
        </authorList>
    </citation>
    <scope>NUCLEOTIDE SEQUENCE</scope>
    <source>
        <strain evidence="3">CBS 958.72</strain>
    </source>
</reference>
<evidence type="ECO:0000259" key="2">
    <source>
        <dbReference type="Pfam" id="PF16187"/>
    </source>
</evidence>
<dbReference type="PANTHER" id="PTHR43690:SF18">
    <property type="entry name" value="INSULIN-DEGRADING ENZYME-RELATED"/>
    <property type="match status" value="1"/>
</dbReference>
<keyword evidence="1" id="KW-0479">Metal-binding</keyword>
<dbReference type="GO" id="GO:0051603">
    <property type="term" value="P:proteolysis involved in protein catabolic process"/>
    <property type="evidence" value="ECO:0007669"/>
    <property type="project" value="TreeGrafter"/>
</dbReference>
<evidence type="ECO:0000256" key="1">
    <source>
        <dbReference type="ARBA" id="ARBA00022723"/>
    </source>
</evidence>
<dbReference type="GO" id="GO:0046872">
    <property type="term" value="F:metal ion binding"/>
    <property type="evidence" value="ECO:0007669"/>
    <property type="project" value="UniProtKB-KW"/>
</dbReference>
<dbReference type="GO" id="GO:0004222">
    <property type="term" value="F:metalloendopeptidase activity"/>
    <property type="evidence" value="ECO:0007669"/>
    <property type="project" value="TreeGrafter"/>
</dbReference>
<dbReference type="SUPFAM" id="SSF63411">
    <property type="entry name" value="LuxS/MPP-like metallohydrolase"/>
    <property type="match status" value="3"/>
</dbReference>
<dbReference type="Gene3D" id="3.30.830.10">
    <property type="entry name" value="Metalloenzyme, LuxS/M16 peptidase-like"/>
    <property type="match status" value="2"/>
</dbReference>
<dbReference type="InterPro" id="IPR011249">
    <property type="entry name" value="Metalloenz_LuxS/M16"/>
</dbReference>
<dbReference type="EMBL" id="JAULSN010000009">
    <property type="protein sequence ID" value="KAK3365151.1"/>
    <property type="molecule type" value="Genomic_DNA"/>
</dbReference>
<gene>
    <name evidence="3" type="ORF">B0T24DRAFT_712734</name>
</gene>
<protein>
    <submittedName>
        <fullName evidence="3">Metalloenzyme, LuxS/M16 peptidase-like protein</fullName>
    </submittedName>
</protein>
<dbReference type="InterPro" id="IPR050626">
    <property type="entry name" value="Peptidase_M16"/>
</dbReference>
<dbReference type="GO" id="GO:0005829">
    <property type="term" value="C:cytosol"/>
    <property type="evidence" value="ECO:0007669"/>
    <property type="project" value="TreeGrafter"/>
</dbReference>
<sequence>MEPWASVPTMLRECAQQTEPWSESLLRELRSPEAPLAPTEAAPGPNKVTLMTETLEVSSLDDRSYRVILLPNGLEALLAHDPDADMASASLNVGVGSFSDDPDMPGVAHALKHGLKNYWEIVVIFFQYLSLLREAPATAQARIFEERKRMGDINFNFEKKSSPEQFTREVSDCMQQPVPRSWLLSINKLRNFDPEAIRSCLDSLRPDNVLITVVSRNITDKWDRKERWCGTEYSLAPISPDKITKMRTAFSATARDRMAALRLPPSNGFIPAKFEVKKTPIAVPAVAPRIVRSDDLARTWLLVCLYKYKRTCTTCDHVFKKDDSFWVPRDHVTVLFRDPLPSAASTAKARLFRDLVNDALAEDSYGATQAGLDYKLLLDRRGLELHVSGYHDKLPALLEHILIRMRDSDLEGRFAIVKEQLNRHYHNLLLEEPYRQLDGFRRWLTTDNYHVPELLAELPGITAETTTEFRRKLLSQMHMEILVHGNLDEQDASTLTDALQTIFKPRALEKPQRPTLRSIVFPPGSKYLFEDVLQEPGNVDHATAVCVYVGNWKDHRATLSIHLVAQPRSDAGRISELLKGLDLEDEAATRAATEVLQAALSAEAHGDGAQDTERARASLLSLAIAEEGKVAVLIEALLPKEHDGSSAQSVPNNGITPVFIKDVHGFKAGLQYTPATEPFKQSGMNHGIQMDLSTIDFFPRQRGKMS</sequence>
<dbReference type="AlphaFoldDB" id="A0AAE0JVE8"/>
<dbReference type="GO" id="GO:0005739">
    <property type="term" value="C:mitochondrion"/>
    <property type="evidence" value="ECO:0007669"/>
    <property type="project" value="TreeGrafter"/>
</dbReference>
<keyword evidence="4" id="KW-1185">Reference proteome</keyword>
<comment type="caution">
    <text evidence="3">The sequence shown here is derived from an EMBL/GenBank/DDBJ whole genome shotgun (WGS) entry which is preliminary data.</text>
</comment>
<proteinExistence type="predicted"/>
<evidence type="ECO:0000313" key="4">
    <source>
        <dbReference type="Proteomes" id="UP001287356"/>
    </source>
</evidence>
<name>A0AAE0JVE8_9PEZI</name>
<dbReference type="InterPro" id="IPR032632">
    <property type="entry name" value="Peptidase_M16_M"/>
</dbReference>
<evidence type="ECO:0000313" key="3">
    <source>
        <dbReference type="EMBL" id="KAK3365151.1"/>
    </source>
</evidence>
<reference evidence="3" key="1">
    <citation type="journal article" date="2023" name="Mol. Phylogenet. Evol.">
        <title>Genome-scale phylogeny and comparative genomics of the fungal order Sordariales.</title>
        <authorList>
            <person name="Hensen N."/>
            <person name="Bonometti L."/>
            <person name="Westerberg I."/>
            <person name="Brannstrom I.O."/>
            <person name="Guillou S."/>
            <person name="Cros-Aarteil S."/>
            <person name="Calhoun S."/>
            <person name="Haridas S."/>
            <person name="Kuo A."/>
            <person name="Mondo S."/>
            <person name="Pangilinan J."/>
            <person name="Riley R."/>
            <person name="LaButti K."/>
            <person name="Andreopoulos B."/>
            <person name="Lipzen A."/>
            <person name="Chen C."/>
            <person name="Yan M."/>
            <person name="Daum C."/>
            <person name="Ng V."/>
            <person name="Clum A."/>
            <person name="Steindorff A."/>
            <person name="Ohm R.A."/>
            <person name="Martin F."/>
            <person name="Silar P."/>
            <person name="Natvig D.O."/>
            <person name="Lalanne C."/>
            <person name="Gautier V."/>
            <person name="Ament-Velasquez S.L."/>
            <person name="Kruys A."/>
            <person name="Hutchinson M.I."/>
            <person name="Powell A.J."/>
            <person name="Barry K."/>
            <person name="Miller A.N."/>
            <person name="Grigoriev I.V."/>
            <person name="Debuchy R."/>
            <person name="Gladieux P."/>
            <person name="Hiltunen Thoren M."/>
            <person name="Johannesson H."/>
        </authorList>
    </citation>
    <scope>NUCLEOTIDE SEQUENCE</scope>
    <source>
        <strain evidence="3">CBS 958.72</strain>
    </source>
</reference>
<dbReference type="GO" id="GO:0043171">
    <property type="term" value="P:peptide catabolic process"/>
    <property type="evidence" value="ECO:0007669"/>
    <property type="project" value="TreeGrafter"/>
</dbReference>
<feature type="domain" description="Peptidase M16 middle/third" evidence="2">
    <location>
        <begin position="155"/>
        <end position="454"/>
    </location>
</feature>
<dbReference type="Pfam" id="PF16187">
    <property type="entry name" value="Peptidase_M16_M"/>
    <property type="match status" value="1"/>
</dbReference>